<dbReference type="Gene3D" id="3.10.490.10">
    <property type="entry name" value="Gamma-glutamyl cyclotransferase-like"/>
    <property type="match status" value="1"/>
</dbReference>
<evidence type="ECO:0000313" key="2">
    <source>
        <dbReference type="EMBL" id="ALJ04431.1"/>
    </source>
</evidence>
<proteinExistence type="predicted"/>
<dbReference type="AlphaFoldDB" id="A0A0P0CVJ7"/>
<protein>
    <recommendedName>
        <fullName evidence="1">Gamma-glutamylcyclotransferase AIG2-like domain-containing protein</fullName>
    </recommendedName>
</protein>
<reference evidence="2 3" key="1">
    <citation type="submission" date="2015-10" db="EMBL/GenBank/DDBJ databases">
        <authorList>
            <person name="Gilbert D.G."/>
        </authorList>
    </citation>
    <scope>NUCLEOTIDE SEQUENCE [LARGE SCALE GENOMIC DNA]</scope>
    <source>
        <strain evidence="3">HZ-22</strain>
    </source>
</reference>
<dbReference type="InterPro" id="IPR013024">
    <property type="entry name" value="GGCT-like"/>
</dbReference>
<keyword evidence="3" id="KW-1185">Reference proteome</keyword>
<dbReference type="Pfam" id="PF06094">
    <property type="entry name" value="GGACT"/>
    <property type="match status" value="1"/>
</dbReference>
<feature type="domain" description="Gamma-glutamylcyclotransferase AIG2-like" evidence="1">
    <location>
        <begin position="4"/>
        <end position="125"/>
    </location>
</feature>
<organism evidence="2 3">
    <name type="scientific">Pseudalgibacter alginicilyticus</name>
    <dbReference type="NCBI Taxonomy" id="1736674"/>
    <lineage>
        <taxon>Bacteria</taxon>
        <taxon>Pseudomonadati</taxon>
        <taxon>Bacteroidota</taxon>
        <taxon>Flavobacteriia</taxon>
        <taxon>Flavobacteriales</taxon>
        <taxon>Flavobacteriaceae</taxon>
        <taxon>Pseudalgibacter</taxon>
    </lineage>
</organism>
<dbReference type="Proteomes" id="UP000057981">
    <property type="component" value="Chromosome"/>
</dbReference>
<dbReference type="CDD" id="cd06661">
    <property type="entry name" value="GGCT_like"/>
    <property type="match status" value="1"/>
</dbReference>
<dbReference type="InterPro" id="IPR009288">
    <property type="entry name" value="AIG2-like_dom"/>
</dbReference>
<dbReference type="SUPFAM" id="SSF110857">
    <property type="entry name" value="Gamma-glutamyl cyclotransferase-like"/>
    <property type="match status" value="1"/>
</dbReference>
<dbReference type="OrthoDB" id="482277at2"/>
<dbReference type="KEGG" id="ahz:APS56_04440"/>
<dbReference type="RefSeq" id="WP_054725154.1">
    <property type="nucleotide sequence ID" value="NZ_CP012898.1"/>
</dbReference>
<evidence type="ECO:0000313" key="3">
    <source>
        <dbReference type="Proteomes" id="UP000057981"/>
    </source>
</evidence>
<dbReference type="STRING" id="1736674.APS56_04440"/>
<accession>A0A0P0CVJ7</accession>
<name>A0A0P0CVJ7_9FLAO</name>
<gene>
    <name evidence="2" type="ORF">APS56_04440</name>
</gene>
<dbReference type="EMBL" id="CP012898">
    <property type="protein sequence ID" value="ALJ04431.1"/>
    <property type="molecule type" value="Genomic_DNA"/>
</dbReference>
<sequence>MSYLFVYGTLLQSLKNPISKFLNEHSEIIGQGYIQGKLYDVGEYPAAILSDFKTDKIYGTALKIINPENVFSVLDTYEGTNETPPLYIKKKIMVYLENKYNIQAWVYIFNYPVQHLKRIHSGDYLNP</sequence>
<dbReference type="InterPro" id="IPR036568">
    <property type="entry name" value="GGCT-like_sf"/>
</dbReference>
<evidence type="ECO:0000259" key="1">
    <source>
        <dbReference type="Pfam" id="PF06094"/>
    </source>
</evidence>